<proteinExistence type="inferred from homology"/>
<evidence type="ECO:0000256" key="10">
    <source>
        <dbReference type="HAMAP-Rule" id="MF_00530"/>
    </source>
</evidence>
<dbReference type="GO" id="GO:0005524">
    <property type="term" value="F:ATP binding"/>
    <property type="evidence" value="ECO:0007669"/>
    <property type="project" value="UniProtKB-UniRule"/>
</dbReference>
<dbReference type="InterPro" id="IPR036771">
    <property type="entry name" value="ATPsynth_dsu/esu_N"/>
</dbReference>
<evidence type="ECO:0000256" key="9">
    <source>
        <dbReference type="ARBA" id="ARBA00023310"/>
    </source>
</evidence>
<dbReference type="Gene3D" id="2.60.15.10">
    <property type="entry name" value="F0F1 ATP synthase delta/epsilon subunit, N-terminal"/>
    <property type="match status" value="1"/>
</dbReference>
<comment type="subunit">
    <text evidence="10 11">F-type ATPases have 2 components, CF(1) - the catalytic core - and CF(0) - the membrane proton channel. CF(1) has five subunits: alpha(3), beta(3), gamma(1), delta(1), epsilon(1). CF(0) has three main subunits: a, b and c.</text>
</comment>
<dbReference type="GO" id="GO:0046933">
    <property type="term" value="F:proton-transporting ATP synthase activity, rotational mechanism"/>
    <property type="evidence" value="ECO:0007669"/>
    <property type="project" value="UniProtKB-UniRule"/>
</dbReference>
<keyword evidence="8 10" id="KW-0139">CF(1)</keyword>
<dbReference type="GO" id="GO:0012505">
    <property type="term" value="C:endomembrane system"/>
    <property type="evidence" value="ECO:0007669"/>
    <property type="project" value="UniProtKB-SubCell"/>
</dbReference>
<dbReference type="InterPro" id="IPR001469">
    <property type="entry name" value="ATP_synth_F1_dsu/esu"/>
</dbReference>
<dbReference type="OrthoDB" id="9799969at2"/>
<name>A0A3D8IVR6_9HELI</name>
<evidence type="ECO:0000313" key="14">
    <source>
        <dbReference type="Proteomes" id="UP000257067"/>
    </source>
</evidence>
<protein>
    <recommendedName>
        <fullName evidence="10">ATP synthase epsilon chain</fullName>
    </recommendedName>
    <alternativeName>
        <fullName evidence="10">ATP synthase F1 sector epsilon subunit</fullName>
    </alternativeName>
    <alternativeName>
        <fullName evidence="10">F-ATPase epsilon subunit</fullName>
    </alternativeName>
</protein>
<accession>A0A3D8IVR6</accession>
<dbReference type="AlphaFoldDB" id="A0A3D8IVR6"/>
<keyword evidence="10" id="KW-0375">Hydrogen ion transport</keyword>
<comment type="subcellular location">
    <subcellularLocation>
        <location evidence="10">Cell membrane</location>
        <topology evidence="10">Peripheral membrane protein</topology>
    </subcellularLocation>
    <subcellularLocation>
        <location evidence="2">Endomembrane system</location>
        <topology evidence="2">Peripheral membrane protein</topology>
    </subcellularLocation>
</comment>
<reference evidence="13 14" key="1">
    <citation type="submission" date="2018-04" db="EMBL/GenBank/DDBJ databases">
        <title>Novel Campyloabacter and Helicobacter Species and Strains.</title>
        <authorList>
            <person name="Mannion A.J."/>
            <person name="Shen Z."/>
            <person name="Fox J.G."/>
        </authorList>
    </citation>
    <scope>NUCLEOTIDE SEQUENCE [LARGE SCALE GENOMIC DNA]</scope>
    <source>
        <strain evidence="13 14">ATCC 700242</strain>
    </source>
</reference>
<evidence type="ECO:0000256" key="8">
    <source>
        <dbReference type="ARBA" id="ARBA00023196"/>
    </source>
</evidence>
<evidence type="ECO:0000313" key="13">
    <source>
        <dbReference type="EMBL" id="RDU68724.1"/>
    </source>
</evidence>
<keyword evidence="7 10" id="KW-0472">Membrane</keyword>
<dbReference type="Pfam" id="PF02823">
    <property type="entry name" value="ATP-synt_DE_N"/>
    <property type="match status" value="1"/>
</dbReference>
<comment type="similarity">
    <text evidence="3 10 11">Belongs to the ATPase epsilon chain family.</text>
</comment>
<dbReference type="PANTHER" id="PTHR13822">
    <property type="entry name" value="ATP SYNTHASE DELTA/EPSILON CHAIN"/>
    <property type="match status" value="1"/>
</dbReference>
<organism evidence="13 14">
    <name type="scientific">Helicobacter cholecystus</name>
    <dbReference type="NCBI Taxonomy" id="45498"/>
    <lineage>
        <taxon>Bacteria</taxon>
        <taxon>Pseudomonadati</taxon>
        <taxon>Campylobacterota</taxon>
        <taxon>Epsilonproteobacteria</taxon>
        <taxon>Campylobacterales</taxon>
        <taxon>Helicobacteraceae</taxon>
        <taxon>Helicobacter</taxon>
    </lineage>
</organism>
<evidence type="ECO:0000256" key="6">
    <source>
        <dbReference type="ARBA" id="ARBA00023065"/>
    </source>
</evidence>
<sequence>MDKIRVSIVTPEGLIFDDQVKSATLPGEAGEFGVQYAHSELMSLLKSGVIEIIKCNDEKEYVAIDWGYAKVDGKSVDILANGAVAIGSGSIATTLQKAKDLLRKASSDEAFLASAMYKIDSMARRT</sequence>
<dbReference type="RefSeq" id="WP_104724974.1">
    <property type="nucleotide sequence ID" value="NZ_FZNE01000010.1"/>
</dbReference>
<dbReference type="Proteomes" id="UP000257067">
    <property type="component" value="Unassembled WGS sequence"/>
</dbReference>
<dbReference type="CDD" id="cd12152">
    <property type="entry name" value="F1-ATPase_delta"/>
    <property type="match status" value="1"/>
</dbReference>
<keyword evidence="5 10" id="KW-1003">Cell membrane</keyword>
<gene>
    <name evidence="10" type="primary">atpC</name>
    <name evidence="13" type="ORF">CQA62_05760</name>
</gene>
<dbReference type="GO" id="GO:0005886">
    <property type="term" value="C:plasma membrane"/>
    <property type="evidence" value="ECO:0007669"/>
    <property type="project" value="UniProtKB-SubCell"/>
</dbReference>
<evidence type="ECO:0000256" key="2">
    <source>
        <dbReference type="ARBA" id="ARBA00004184"/>
    </source>
</evidence>
<dbReference type="PANTHER" id="PTHR13822:SF10">
    <property type="entry name" value="ATP SYNTHASE EPSILON CHAIN, CHLOROPLASTIC"/>
    <property type="match status" value="1"/>
</dbReference>
<evidence type="ECO:0000256" key="7">
    <source>
        <dbReference type="ARBA" id="ARBA00023136"/>
    </source>
</evidence>
<dbReference type="SUPFAM" id="SSF51344">
    <property type="entry name" value="Epsilon subunit of F1F0-ATP synthase N-terminal domain"/>
    <property type="match status" value="1"/>
</dbReference>
<keyword evidence="9 10" id="KW-0066">ATP synthesis</keyword>
<dbReference type="GO" id="GO:0045259">
    <property type="term" value="C:proton-transporting ATP synthase complex"/>
    <property type="evidence" value="ECO:0007669"/>
    <property type="project" value="UniProtKB-KW"/>
</dbReference>
<dbReference type="InterPro" id="IPR020546">
    <property type="entry name" value="ATP_synth_F1_dsu/esu_N"/>
</dbReference>
<evidence type="ECO:0000259" key="12">
    <source>
        <dbReference type="Pfam" id="PF02823"/>
    </source>
</evidence>
<dbReference type="NCBIfam" id="TIGR01216">
    <property type="entry name" value="ATP_synt_epsi"/>
    <property type="match status" value="1"/>
</dbReference>
<dbReference type="HAMAP" id="MF_00530">
    <property type="entry name" value="ATP_synth_epsil_bac"/>
    <property type="match status" value="1"/>
</dbReference>
<feature type="domain" description="ATP synthase F1 complex delta/epsilon subunit N-terminal" evidence="12">
    <location>
        <begin position="5"/>
        <end position="83"/>
    </location>
</feature>
<evidence type="ECO:0000256" key="5">
    <source>
        <dbReference type="ARBA" id="ARBA00022475"/>
    </source>
</evidence>
<evidence type="ECO:0000256" key="4">
    <source>
        <dbReference type="ARBA" id="ARBA00022448"/>
    </source>
</evidence>
<evidence type="ECO:0000256" key="11">
    <source>
        <dbReference type="RuleBase" id="RU003656"/>
    </source>
</evidence>
<keyword evidence="4 10" id="KW-0813">Transport</keyword>
<dbReference type="EMBL" id="NXLU01000007">
    <property type="protein sequence ID" value="RDU68724.1"/>
    <property type="molecule type" value="Genomic_DNA"/>
</dbReference>
<keyword evidence="14" id="KW-1185">Reference proteome</keyword>
<comment type="caution">
    <text evidence="13">The sequence shown here is derived from an EMBL/GenBank/DDBJ whole genome shotgun (WGS) entry which is preliminary data.</text>
</comment>
<keyword evidence="6 10" id="KW-0406">Ion transport</keyword>
<evidence type="ECO:0000256" key="3">
    <source>
        <dbReference type="ARBA" id="ARBA00005712"/>
    </source>
</evidence>
<comment type="function">
    <text evidence="1 10">Produces ATP from ADP in the presence of a proton gradient across the membrane.</text>
</comment>
<evidence type="ECO:0000256" key="1">
    <source>
        <dbReference type="ARBA" id="ARBA00003543"/>
    </source>
</evidence>